<dbReference type="eggNOG" id="ENOG502ZUU6">
    <property type="taxonomic scope" value="Bacteria"/>
</dbReference>
<reference evidence="1 2" key="1">
    <citation type="journal article" date="2014" name="Genome Announc.">
        <title>Draft Genome Sequence of Petroleum Oil-Degrading Marine Bacterium Pseudomonas taeanensis Strain MS-3, Isolated from a Crude Oil-Contaminated Seashore.</title>
        <authorList>
            <person name="Lee S.Y."/>
            <person name="Kim S.H."/>
            <person name="Lee D.G."/>
            <person name="Shin S."/>
            <person name="Yun S.H."/>
            <person name="Choi C.W."/>
            <person name="Chung Y.H."/>
            <person name="Choi J.S."/>
            <person name="Kahng H.Y."/>
            <person name="Kim S.I."/>
        </authorList>
    </citation>
    <scope>NUCLEOTIDE SEQUENCE [LARGE SCALE GENOMIC DNA]</scope>
    <source>
        <strain evidence="1 2">MS-3</strain>
    </source>
</reference>
<gene>
    <name evidence="1" type="ORF">TMS3_0118490</name>
</gene>
<evidence type="ECO:0000313" key="2">
    <source>
        <dbReference type="Proteomes" id="UP000030063"/>
    </source>
</evidence>
<sequence>MQDQPLLTQAELDFIQRLQDQPVAKTRKAKSSLQVDASGQLKALLALCASHEQLTIEAHFANQRMTFTPQLIEDEDHQQHLDLGTPQIFDEGPISRPWRLPLTPPVVLRQRNTKPSDLWVHELSMSGLLIELRAKRTPPEHFSLILPLAEQKPIAIQGSFVRKTIRGLLVYRLDPLDQRGSARLRQFIYQQHRSLYPEAHPA</sequence>
<dbReference type="AlphaFoldDB" id="A0A0A1YHV0"/>
<comment type="caution">
    <text evidence="1">The sequence shown here is derived from an EMBL/GenBank/DDBJ whole genome shotgun (WGS) entry which is preliminary data.</text>
</comment>
<proteinExistence type="predicted"/>
<evidence type="ECO:0000313" key="1">
    <source>
        <dbReference type="EMBL" id="KFX68234.1"/>
    </source>
</evidence>
<dbReference type="OrthoDB" id="6989154at2"/>
<dbReference type="Proteomes" id="UP000030063">
    <property type="component" value="Unassembled WGS sequence"/>
</dbReference>
<organism evidence="1 2">
    <name type="scientific">Pseudomonas taeanensis MS-3</name>
    <dbReference type="NCBI Taxonomy" id="1395571"/>
    <lineage>
        <taxon>Bacteria</taxon>
        <taxon>Pseudomonadati</taxon>
        <taxon>Pseudomonadota</taxon>
        <taxon>Gammaproteobacteria</taxon>
        <taxon>Pseudomonadales</taxon>
        <taxon>Pseudomonadaceae</taxon>
        <taxon>Pseudomonas</taxon>
    </lineage>
</organism>
<accession>A0A0A1YHV0</accession>
<protein>
    <recommendedName>
        <fullName evidence="3">PilZ domain-containing protein</fullName>
    </recommendedName>
</protein>
<dbReference type="EMBL" id="AWSQ01000006">
    <property type="protein sequence ID" value="KFX68234.1"/>
    <property type="molecule type" value="Genomic_DNA"/>
</dbReference>
<evidence type="ECO:0008006" key="3">
    <source>
        <dbReference type="Google" id="ProtNLM"/>
    </source>
</evidence>
<name>A0A0A1YHV0_9PSED</name>
<dbReference type="RefSeq" id="WP_025166683.1">
    <property type="nucleotide sequence ID" value="NZ_AWSQ01000006.1"/>
</dbReference>
<dbReference type="Gene3D" id="2.40.10.220">
    <property type="entry name" value="predicted glycosyltransferase like domains"/>
    <property type="match status" value="1"/>
</dbReference>
<dbReference type="STRING" id="1395571.TMS3_0118490"/>
<keyword evidence="2" id="KW-1185">Reference proteome</keyword>